<comment type="caution">
    <text evidence="4">The sequence shown here is derived from an EMBL/GenBank/DDBJ whole genome shotgun (WGS) entry which is preliminary data.</text>
</comment>
<feature type="region of interest" description="Disordered" evidence="2">
    <location>
        <begin position="188"/>
        <end position="225"/>
    </location>
</feature>
<dbReference type="AlphaFoldDB" id="A0AAD8QVV3"/>
<evidence type="ECO:0000256" key="1">
    <source>
        <dbReference type="PROSITE-ProRule" id="PRU00047"/>
    </source>
</evidence>
<keyword evidence="1" id="KW-0479">Metal-binding</keyword>
<dbReference type="Proteomes" id="UP001231189">
    <property type="component" value="Unassembled WGS sequence"/>
</dbReference>
<dbReference type="PROSITE" id="PS50158">
    <property type="entry name" value="ZF_CCHC"/>
    <property type="match status" value="1"/>
</dbReference>
<reference evidence="4" key="1">
    <citation type="submission" date="2023-07" db="EMBL/GenBank/DDBJ databases">
        <title>A chromosome-level genome assembly of Lolium multiflorum.</title>
        <authorList>
            <person name="Chen Y."/>
            <person name="Copetti D."/>
            <person name="Kolliker R."/>
            <person name="Studer B."/>
        </authorList>
    </citation>
    <scope>NUCLEOTIDE SEQUENCE</scope>
    <source>
        <strain evidence="4">02402/16</strain>
        <tissue evidence="4">Leaf</tissue>
    </source>
</reference>
<accession>A0AAD8QVV3</accession>
<dbReference type="SUPFAM" id="SSF57756">
    <property type="entry name" value="Retrovirus zinc finger-like domains"/>
    <property type="match status" value="1"/>
</dbReference>
<feature type="domain" description="CCHC-type" evidence="3">
    <location>
        <begin position="243"/>
        <end position="258"/>
    </location>
</feature>
<dbReference type="GO" id="GO:0008270">
    <property type="term" value="F:zinc ion binding"/>
    <property type="evidence" value="ECO:0007669"/>
    <property type="project" value="UniProtKB-KW"/>
</dbReference>
<feature type="compositionally biased region" description="Acidic residues" evidence="2">
    <location>
        <begin position="506"/>
        <end position="520"/>
    </location>
</feature>
<feature type="compositionally biased region" description="Acidic residues" evidence="2">
    <location>
        <begin position="476"/>
        <end position="488"/>
    </location>
</feature>
<dbReference type="EMBL" id="JAUUTY010000007">
    <property type="protein sequence ID" value="KAK1609871.1"/>
    <property type="molecule type" value="Genomic_DNA"/>
</dbReference>
<feature type="compositionally biased region" description="Low complexity" evidence="2">
    <location>
        <begin position="212"/>
        <end position="225"/>
    </location>
</feature>
<keyword evidence="1" id="KW-0862">Zinc</keyword>
<feature type="compositionally biased region" description="Low complexity" evidence="2">
    <location>
        <begin position="383"/>
        <end position="399"/>
    </location>
</feature>
<keyword evidence="1" id="KW-0863">Zinc-finger</keyword>
<dbReference type="PANTHER" id="PTHR47592:SF31">
    <property type="entry name" value="ZINC FINGER, CCHC-TYPE-RELATED"/>
    <property type="match status" value="1"/>
</dbReference>
<dbReference type="InterPro" id="IPR054722">
    <property type="entry name" value="PolX-like_BBD"/>
</dbReference>
<dbReference type="Pfam" id="PF14223">
    <property type="entry name" value="Retrotran_gag_2"/>
    <property type="match status" value="1"/>
</dbReference>
<dbReference type="GO" id="GO:0003676">
    <property type="term" value="F:nucleic acid binding"/>
    <property type="evidence" value="ECO:0007669"/>
    <property type="project" value="InterPro"/>
</dbReference>
<dbReference type="Gene3D" id="4.10.60.10">
    <property type="entry name" value="Zinc finger, CCHC-type"/>
    <property type="match status" value="1"/>
</dbReference>
<dbReference type="SMART" id="SM00343">
    <property type="entry name" value="ZnF_C2HC"/>
    <property type="match status" value="1"/>
</dbReference>
<dbReference type="Pfam" id="PF00098">
    <property type="entry name" value="zf-CCHC"/>
    <property type="match status" value="1"/>
</dbReference>
<evidence type="ECO:0000313" key="5">
    <source>
        <dbReference type="Proteomes" id="UP001231189"/>
    </source>
</evidence>
<dbReference type="Pfam" id="PF22936">
    <property type="entry name" value="Pol_BBD"/>
    <property type="match status" value="1"/>
</dbReference>
<feature type="region of interest" description="Disordered" evidence="2">
    <location>
        <begin position="383"/>
        <end position="412"/>
    </location>
</feature>
<evidence type="ECO:0000259" key="3">
    <source>
        <dbReference type="PROSITE" id="PS50158"/>
    </source>
</evidence>
<feature type="compositionally biased region" description="Acidic residues" evidence="2">
    <location>
        <begin position="540"/>
        <end position="551"/>
    </location>
</feature>
<name>A0AAD8QVV3_LOLMU</name>
<feature type="region of interest" description="Disordered" evidence="2">
    <location>
        <begin position="454"/>
        <end position="551"/>
    </location>
</feature>
<dbReference type="InterPro" id="IPR001878">
    <property type="entry name" value="Znf_CCHC"/>
</dbReference>
<feature type="compositionally biased region" description="Basic and acidic residues" evidence="2">
    <location>
        <begin position="188"/>
        <end position="197"/>
    </location>
</feature>
<gene>
    <name evidence="4" type="ORF">QYE76_033544</name>
</gene>
<sequence length="551" mass="60596">MAGFADALRPDKFTGVHFKRWQVKAMLWLTHLKVFEVTDGLPEGTISDQDQNKFKENNTLFVGCVLSILADRLCDVYMHITDGKELWDALNAKFGATDAGSELYIMESFHDIRMVNNRSVVEQAHEIQCIAKELELLKCALPDKFVAGCIIAKLPPSWRNFATTLKHKRQEISVENLIASLDVEEKARAKDNTEKGEGQSSANMVQKKPYNKNKGNNKPSFNKPMKTTTFKKKKMINKADLSCFTCGEAGHFSKDCPERADRKKKARQVNTVTASNADGYGNLFTVLSVARDSSVLMGNGSHASVRGVGTVDLKFTSGKIVQLRNVQHVPTMNKNLVSGSLLCRDGFKVVLESNKVVVSKFGQFIVLLFIPFALALQKPSSATMSSSSSSSSGLSTQSSPFREPTPEWDPQEAHAANIRRAIADGDESSHDFSVWSEDDQSLTDGESDLRFLAGESEEESEDDRLSWGDFTSSEEVKDEEEEEDDTSSDEPPAKRFCPWPGNLSDFDSDDGADEEDEDNEGPAGGRYSSDDEPAGSSADSGDDDDEGSNGP</sequence>
<organism evidence="4 5">
    <name type="scientific">Lolium multiflorum</name>
    <name type="common">Italian ryegrass</name>
    <name type="synonym">Lolium perenne subsp. multiflorum</name>
    <dbReference type="NCBI Taxonomy" id="4521"/>
    <lineage>
        <taxon>Eukaryota</taxon>
        <taxon>Viridiplantae</taxon>
        <taxon>Streptophyta</taxon>
        <taxon>Embryophyta</taxon>
        <taxon>Tracheophyta</taxon>
        <taxon>Spermatophyta</taxon>
        <taxon>Magnoliopsida</taxon>
        <taxon>Liliopsida</taxon>
        <taxon>Poales</taxon>
        <taxon>Poaceae</taxon>
        <taxon>BOP clade</taxon>
        <taxon>Pooideae</taxon>
        <taxon>Poodae</taxon>
        <taxon>Poeae</taxon>
        <taxon>Poeae Chloroplast Group 2 (Poeae type)</taxon>
        <taxon>Loliodinae</taxon>
        <taxon>Loliinae</taxon>
        <taxon>Lolium</taxon>
    </lineage>
</organism>
<evidence type="ECO:0000313" key="4">
    <source>
        <dbReference type="EMBL" id="KAK1609871.1"/>
    </source>
</evidence>
<keyword evidence="5" id="KW-1185">Reference proteome</keyword>
<evidence type="ECO:0000256" key="2">
    <source>
        <dbReference type="SAM" id="MobiDB-lite"/>
    </source>
</evidence>
<proteinExistence type="predicted"/>
<dbReference type="PANTHER" id="PTHR47592">
    <property type="entry name" value="PBF68 PROTEIN"/>
    <property type="match status" value="1"/>
</dbReference>
<dbReference type="InterPro" id="IPR036875">
    <property type="entry name" value="Znf_CCHC_sf"/>
</dbReference>
<protein>
    <recommendedName>
        <fullName evidence="3">CCHC-type domain-containing protein</fullName>
    </recommendedName>
</protein>